<dbReference type="AlphaFoldDB" id="A0A0C3E9X3"/>
<dbReference type="Proteomes" id="UP000053989">
    <property type="component" value="Unassembled WGS sequence"/>
</dbReference>
<sequence length="103" mass="11564">MQGSSWSAHGAHRLAFAIKLFESLSNFLTAAYEEMGCHGHLERHTIAMNLVINALTTSSINRSIDILRQSKCPLLRVTVCLRRMLRRRCISYSGTIVCKQLTG</sequence>
<gene>
    <name evidence="1" type="ORF">SCLCIDRAFT_594930</name>
</gene>
<evidence type="ECO:0000313" key="1">
    <source>
        <dbReference type="EMBL" id="KIM64786.1"/>
    </source>
</evidence>
<dbReference type="EMBL" id="KN822026">
    <property type="protein sequence ID" value="KIM64786.1"/>
    <property type="molecule type" value="Genomic_DNA"/>
</dbReference>
<dbReference type="InParanoid" id="A0A0C3E9X3"/>
<keyword evidence="2" id="KW-1185">Reference proteome</keyword>
<protein>
    <submittedName>
        <fullName evidence="1">Uncharacterized protein</fullName>
    </submittedName>
</protein>
<reference evidence="1 2" key="1">
    <citation type="submission" date="2014-04" db="EMBL/GenBank/DDBJ databases">
        <authorList>
            <consortium name="DOE Joint Genome Institute"/>
            <person name="Kuo A."/>
            <person name="Kohler A."/>
            <person name="Nagy L.G."/>
            <person name="Floudas D."/>
            <person name="Copeland A."/>
            <person name="Barry K.W."/>
            <person name="Cichocki N."/>
            <person name="Veneault-Fourrey C."/>
            <person name="LaButti K."/>
            <person name="Lindquist E.A."/>
            <person name="Lipzen A."/>
            <person name="Lundell T."/>
            <person name="Morin E."/>
            <person name="Murat C."/>
            <person name="Sun H."/>
            <person name="Tunlid A."/>
            <person name="Henrissat B."/>
            <person name="Grigoriev I.V."/>
            <person name="Hibbett D.S."/>
            <person name="Martin F."/>
            <person name="Nordberg H.P."/>
            <person name="Cantor M.N."/>
            <person name="Hua S.X."/>
        </authorList>
    </citation>
    <scope>NUCLEOTIDE SEQUENCE [LARGE SCALE GENOMIC DNA]</scope>
    <source>
        <strain evidence="1 2">Foug A</strain>
    </source>
</reference>
<accession>A0A0C3E9X3</accession>
<dbReference type="HOGENOM" id="CLU_2265315_0_0_1"/>
<proteinExistence type="predicted"/>
<organism evidence="1 2">
    <name type="scientific">Scleroderma citrinum Foug A</name>
    <dbReference type="NCBI Taxonomy" id="1036808"/>
    <lineage>
        <taxon>Eukaryota</taxon>
        <taxon>Fungi</taxon>
        <taxon>Dikarya</taxon>
        <taxon>Basidiomycota</taxon>
        <taxon>Agaricomycotina</taxon>
        <taxon>Agaricomycetes</taxon>
        <taxon>Agaricomycetidae</taxon>
        <taxon>Boletales</taxon>
        <taxon>Sclerodermatineae</taxon>
        <taxon>Sclerodermataceae</taxon>
        <taxon>Scleroderma</taxon>
    </lineage>
</organism>
<name>A0A0C3E9X3_9AGAM</name>
<reference evidence="2" key="2">
    <citation type="submission" date="2015-01" db="EMBL/GenBank/DDBJ databases">
        <title>Evolutionary Origins and Diversification of the Mycorrhizal Mutualists.</title>
        <authorList>
            <consortium name="DOE Joint Genome Institute"/>
            <consortium name="Mycorrhizal Genomics Consortium"/>
            <person name="Kohler A."/>
            <person name="Kuo A."/>
            <person name="Nagy L.G."/>
            <person name="Floudas D."/>
            <person name="Copeland A."/>
            <person name="Barry K.W."/>
            <person name="Cichocki N."/>
            <person name="Veneault-Fourrey C."/>
            <person name="LaButti K."/>
            <person name="Lindquist E.A."/>
            <person name="Lipzen A."/>
            <person name="Lundell T."/>
            <person name="Morin E."/>
            <person name="Murat C."/>
            <person name="Riley R."/>
            <person name="Ohm R."/>
            <person name="Sun H."/>
            <person name="Tunlid A."/>
            <person name="Henrissat B."/>
            <person name="Grigoriev I.V."/>
            <person name="Hibbett D.S."/>
            <person name="Martin F."/>
        </authorList>
    </citation>
    <scope>NUCLEOTIDE SEQUENCE [LARGE SCALE GENOMIC DNA]</scope>
    <source>
        <strain evidence="2">Foug A</strain>
    </source>
</reference>
<evidence type="ECO:0000313" key="2">
    <source>
        <dbReference type="Proteomes" id="UP000053989"/>
    </source>
</evidence>